<evidence type="ECO:0000313" key="2">
    <source>
        <dbReference type="Proteomes" id="UP000270487"/>
    </source>
</evidence>
<organism evidence="1 2">
    <name type="scientific">Serratia fonticola</name>
    <dbReference type="NCBI Taxonomy" id="47917"/>
    <lineage>
        <taxon>Bacteria</taxon>
        <taxon>Pseudomonadati</taxon>
        <taxon>Pseudomonadota</taxon>
        <taxon>Gammaproteobacteria</taxon>
        <taxon>Enterobacterales</taxon>
        <taxon>Yersiniaceae</taxon>
        <taxon>Serratia</taxon>
    </lineage>
</organism>
<accession>A0A448S2J6</accession>
<proteinExistence type="predicted"/>
<gene>
    <name evidence="1" type="ORF">NCTC13193_00114</name>
</gene>
<dbReference type="AlphaFoldDB" id="A0A448S2J6"/>
<protein>
    <submittedName>
        <fullName evidence="1">Uncharacterized protein</fullName>
    </submittedName>
</protein>
<reference evidence="1 2" key="1">
    <citation type="submission" date="2018-12" db="EMBL/GenBank/DDBJ databases">
        <authorList>
            <consortium name="Pathogen Informatics"/>
        </authorList>
    </citation>
    <scope>NUCLEOTIDE SEQUENCE [LARGE SCALE GENOMIC DNA]</scope>
    <source>
        <strain evidence="1 2">NCTC13193</strain>
    </source>
</reference>
<sequence>MMIKLDLTSKFNVVVDYTGVSGLHTYVDAGLTDNLSGFFELSLINFVFNLDYEFISILKEKGFSHNHDLVEDGFLIIKKAKVEFLNIKGGDAEFSDFKGRGDRVSVYKTWPCPLSDGDRVYQIGGGLKLLPEINVFMYLLSNDSVMMDFYLDDAIYLDSYSEFAHKVKELNDEANNLVQNNNPGLFFDSAFREQYIINNIDSNELIIKAPRD</sequence>
<dbReference type="Proteomes" id="UP000270487">
    <property type="component" value="Chromosome"/>
</dbReference>
<dbReference type="EMBL" id="LR134492">
    <property type="protein sequence ID" value="VEI61945.1"/>
    <property type="molecule type" value="Genomic_DNA"/>
</dbReference>
<name>A0A448S2J6_SERFO</name>
<evidence type="ECO:0000313" key="1">
    <source>
        <dbReference type="EMBL" id="VEI61945.1"/>
    </source>
</evidence>